<protein>
    <submittedName>
        <fullName evidence="3">DNA replication protein DnaC</fullName>
    </submittedName>
</protein>
<dbReference type="AlphaFoldDB" id="A0A3L8GJ56"/>
<dbReference type="GeneID" id="35765951"/>
<dbReference type="KEGG" id="siz:SI82_04915"/>
<reference evidence="3 5" key="2">
    <citation type="submission" date="2018-06" db="EMBL/GenBank/DDBJ databases">
        <title>Mutators as drivers of adaptation in pathogenic bacteria and a risk factor for host jumps and vaccine escape.</title>
        <authorList>
            <person name="Barnes A.C."/>
            <person name="Silayeva O."/>
        </authorList>
    </citation>
    <scope>NUCLEOTIDE SEQUENCE [LARGE SCALE GENOMIC DNA]</scope>
    <source>
        <strain evidence="3 5">QMA0445</strain>
    </source>
</reference>
<dbReference type="EMBL" id="QLQD01000046">
    <property type="protein sequence ID" value="RLU57145.1"/>
    <property type="molecule type" value="Genomic_DNA"/>
</dbReference>
<dbReference type="RefSeq" id="WP_003099619.1">
    <property type="nucleotide sequence ID" value="NZ_CP010783.1"/>
</dbReference>
<dbReference type="Pfam" id="PF18899">
    <property type="entry name" value="DUF5655"/>
    <property type="match status" value="1"/>
</dbReference>
<dbReference type="KEGG" id="sio:DW64_04715"/>
<feature type="domain" description="DUF5655" evidence="1">
    <location>
        <begin position="8"/>
        <end position="110"/>
    </location>
</feature>
<dbReference type="Proteomes" id="UP000269148">
    <property type="component" value="Unassembled WGS sequence"/>
</dbReference>
<dbReference type="OrthoDB" id="2222381at2"/>
<evidence type="ECO:0000259" key="1">
    <source>
        <dbReference type="Pfam" id="PF18899"/>
    </source>
</evidence>
<organism evidence="3 5">
    <name type="scientific">Streptococcus iniae</name>
    <name type="common">Streptococcus shiloi</name>
    <dbReference type="NCBI Taxonomy" id="1346"/>
    <lineage>
        <taxon>Bacteria</taxon>
        <taxon>Bacillati</taxon>
        <taxon>Bacillota</taxon>
        <taxon>Bacilli</taxon>
        <taxon>Lactobacillales</taxon>
        <taxon>Streptococcaceae</taxon>
        <taxon>Streptococcus</taxon>
    </lineage>
</organism>
<dbReference type="InterPro" id="IPR043714">
    <property type="entry name" value="DUF5655"/>
</dbReference>
<dbReference type="EMBL" id="CP007586">
    <property type="protein sequence ID" value="AHY15769.1"/>
    <property type="molecule type" value="Genomic_DNA"/>
</dbReference>
<sequence>MEEFQCLFDKKEENVKAITEEILEILHQFGHYHIEIKKTSLHIVKEKAFLGIHPKKKWVDINIVSNRAISHHLITKVDQVSKNRYHNNLRLSSLNDIDKAVIELLKITYER</sequence>
<evidence type="ECO:0000313" key="2">
    <source>
        <dbReference type="EMBL" id="AHY15769.1"/>
    </source>
</evidence>
<evidence type="ECO:0000313" key="4">
    <source>
        <dbReference type="Proteomes" id="UP000025245"/>
    </source>
</evidence>
<keyword evidence="4" id="KW-1185">Reference proteome</keyword>
<gene>
    <name evidence="3" type="ORF">DIY07_05105</name>
    <name evidence="2" type="ORF">DQ08_04720</name>
</gene>
<dbReference type="KEGG" id="siq:DQ08_04720"/>
<proteinExistence type="predicted"/>
<reference evidence="2 4" key="1">
    <citation type="journal article" date="2014" name="Genome Announc.">
        <title>Complete Genome Sequence of a Virulent Strain, Streptococcus iniae ISET0901, Isolated from Diseased Tilapia.</title>
        <authorList>
            <person name="Pridgeon J.W."/>
            <person name="Zhang D."/>
            <person name="Zhang L."/>
        </authorList>
    </citation>
    <scope>NUCLEOTIDE SEQUENCE [LARGE SCALE GENOMIC DNA]</scope>
    <source>
        <strain evidence="2 4">ISET0901</strain>
    </source>
</reference>
<evidence type="ECO:0000313" key="5">
    <source>
        <dbReference type="Proteomes" id="UP000269148"/>
    </source>
</evidence>
<evidence type="ECO:0000313" key="3">
    <source>
        <dbReference type="EMBL" id="RLU57145.1"/>
    </source>
</evidence>
<name>A0A3L8GJ56_STRIN</name>
<dbReference type="Proteomes" id="UP000025245">
    <property type="component" value="Chromosome"/>
</dbReference>
<accession>A0A3L8GJ56</accession>